<comment type="caution">
    <text evidence="3">The sequence shown here is derived from an EMBL/GenBank/DDBJ whole genome shotgun (WGS) entry which is preliminary data.</text>
</comment>
<gene>
    <name evidence="3" type="primary">Tf2-11</name>
    <name evidence="3" type="ORF">EVAR_52582_1</name>
</gene>
<dbReference type="Proteomes" id="UP000299102">
    <property type="component" value="Unassembled WGS sequence"/>
</dbReference>
<dbReference type="GO" id="GO:0071897">
    <property type="term" value="P:DNA biosynthetic process"/>
    <property type="evidence" value="ECO:0007669"/>
    <property type="project" value="UniProtKB-ARBA"/>
</dbReference>
<accession>A0A4C1YFM7</accession>
<dbReference type="InterPro" id="IPR041577">
    <property type="entry name" value="RT_RNaseH_2"/>
</dbReference>
<protein>
    <submittedName>
        <fullName evidence="3">Transposon Tf2-11 polyprotein</fullName>
    </submittedName>
</protein>
<dbReference type="EMBL" id="BGZK01001163">
    <property type="protein sequence ID" value="GBP73155.1"/>
    <property type="molecule type" value="Genomic_DNA"/>
</dbReference>
<dbReference type="InterPro" id="IPR043502">
    <property type="entry name" value="DNA/RNA_pol_sf"/>
</dbReference>
<name>A0A4C1YFM7_EUMVA</name>
<evidence type="ECO:0000259" key="2">
    <source>
        <dbReference type="Pfam" id="PF17919"/>
    </source>
</evidence>
<dbReference type="Gene3D" id="3.30.70.270">
    <property type="match status" value="1"/>
</dbReference>
<dbReference type="CDD" id="cd09274">
    <property type="entry name" value="RNase_HI_RT_Ty3"/>
    <property type="match status" value="1"/>
</dbReference>
<evidence type="ECO:0000256" key="1">
    <source>
        <dbReference type="ARBA" id="ARBA00023268"/>
    </source>
</evidence>
<dbReference type="InterPro" id="IPR043128">
    <property type="entry name" value="Rev_trsase/Diguanyl_cyclase"/>
</dbReference>
<sequence length="318" mass="36091">MREYGILINTSKCVCGADNVTFLGYNISAKGPKPLEQKVNSIKNFPIPKTFKELRRFLWMINFYCGFIPDAAGIQAPLNALLTGSIKNSHPVNTIGEALKAFNVYKDNLCHASLLAHPDCDTKLSLITDASDTSLETVLEQYKDRAWEPLAFYSHKLSPAHGNYSLYDRELLATFEAMKHFRHMLEARDFVIYTDHKPLCHAFKTGKDKCSPEQYRHLDFISQFSTDIRHIFGRDNIVADTLSRIVQLDNVVDFVKLANAQESDPELKQILKYGSALQLQKRHVPGTKQTSIATSVHQPKDLLFPLTYDAKYSTVYIL</sequence>
<keyword evidence="1" id="KW-0511">Multifunctional enzyme</keyword>
<organism evidence="3 4">
    <name type="scientific">Eumeta variegata</name>
    <name type="common">Bagworm moth</name>
    <name type="synonym">Eumeta japonica</name>
    <dbReference type="NCBI Taxonomy" id="151549"/>
    <lineage>
        <taxon>Eukaryota</taxon>
        <taxon>Metazoa</taxon>
        <taxon>Ecdysozoa</taxon>
        <taxon>Arthropoda</taxon>
        <taxon>Hexapoda</taxon>
        <taxon>Insecta</taxon>
        <taxon>Pterygota</taxon>
        <taxon>Neoptera</taxon>
        <taxon>Endopterygota</taxon>
        <taxon>Lepidoptera</taxon>
        <taxon>Glossata</taxon>
        <taxon>Ditrysia</taxon>
        <taxon>Tineoidea</taxon>
        <taxon>Psychidae</taxon>
        <taxon>Oiketicinae</taxon>
        <taxon>Eumeta</taxon>
    </lineage>
</organism>
<evidence type="ECO:0000313" key="4">
    <source>
        <dbReference type="Proteomes" id="UP000299102"/>
    </source>
</evidence>
<dbReference type="AlphaFoldDB" id="A0A4C1YFM7"/>
<dbReference type="OrthoDB" id="41323at2759"/>
<dbReference type="Pfam" id="PF17919">
    <property type="entry name" value="RT_RNaseH_2"/>
    <property type="match status" value="1"/>
</dbReference>
<dbReference type="PANTHER" id="PTHR37984">
    <property type="entry name" value="PROTEIN CBG26694"/>
    <property type="match status" value="1"/>
</dbReference>
<dbReference type="STRING" id="151549.A0A4C1YFM7"/>
<evidence type="ECO:0000313" key="3">
    <source>
        <dbReference type="EMBL" id="GBP73155.1"/>
    </source>
</evidence>
<dbReference type="PANTHER" id="PTHR37984:SF5">
    <property type="entry name" value="PROTEIN NYNRIN-LIKE"/>
    <property type="match status" value="1"/>
</dbReference>
<reference evidence="3 4" key="1">
    <citation type="journal article" date="2019" name="Commun. Biol.">
        <title>The bagworm genome reveals a unique fibroin gene that provides high tensile strength.</title>
        <authorList>
            <person name="Kono N."/>
            <person name="Nakamura H."/>
            <person name="Ohtoshi R."/>
            <person name="Tomita M."/>
            <person name="Numata K."/>
            <person name="Arakawa K."/>
        </authorList>
    </citation>
    <scope>NUCLEOTIDE SEQUENCE [LARGE SCALE GENOMIC DNA]</scope>
</reference>
<dbReference type="InterPro" id="IPR050951">
    <property type="entry name" value="Retrovirus_Pol_polyprotein"/>
</dbReference>
<proteinExistence type="predicted"/>
<feature type="domain" description="Reverse transcriptase/retrotransposon-derived protein RNase H-like" evidence="2">
    <location>
        <begin position="98"/>
        <end position="192"/>
    </location>
</feature>
<keyword evidence="4" id="KW-1185">Reference proteome</keyword>
<dbReference type="GO" id="GO:0003824">
    <property type="term" value="F:catalytic activity"/>
    <property type="evidence" value="ECO:0007669"/>
    <property type="project" value="UniProtKB-KW"/>
</dbReference>
<dbReference type="SUPFAM" id="SSF56672">
    <property type="entry name" value="DNA/RNA polymerases"/>
    <property type="match status" value="1"/>
</dbReference>